<dbReference type="RefSeq" id="WP_238895993.1">
    <property type="nucleotide sequence ID" value="NZ_JAKOGG010000005.1"/>
</dbReference>
<comment type="caution">
    <text evidence="1">The sequence shown here is derived from an EMBL/GenBank/DDBJ whole genome shotgun (WGS) entry which is preliminary data.</text>
</comment>
<reference evidence="1 2" key="1">
    <citation type="submission" date="2022-02" db="EMBL/GenBank/DDBJ databases">
        <authorList>
            <person name="Zhuang L."/>
        </authorList>
    </citation>
    <scope>NUCLEOTIDE SEQUENCE [LARGE SCALE GENOMIC DNA]</scope>
    <source>
        <strain evidence="1 2">C32</strain>
    </source>
</reference>
<organism evidence="1 2">
    <name type="scientific">Shewanella electrica</name>
    <dbReference type="NCBI Taxonomy" id="515560"/>
    <lineage>
        <taxon>Bacteria</taxon>
        <taxon>Pseudomonadati</taxon>
        <taxon>Pseudomonadota</taxon>
        <taxon>Gammaproteobacteria</taxon>
        <taxon>Alteromonadales</taxon>
        <taxon>Shewanellaceae</taxon>
        <taxon>Shewanella</taxon>
    </lineage>
</organism>
<evidence type="ECO:0000313" key="1">
    <source>
        <dbReference type="EMBL" id="MCS4556588.1"/>
    </source>
</evidence>
<dbReference type="EMBL" id="JAKOGG010000005">
    <property type="protein sequence ID" value="MCS4556588.1"/>
    <property type="molecule type" value="Genomic_DNA"/>
</dbReference>
<gene>
    <name evidence="1" type="ORF">L9G74_09070</name>
</gene>
<proteinExistence type="predicted"/>
<accession>A0ABT2FJS9</accession>
<evidence type="ECO:0000313" key="2">
    <source>
        <dbReference type="Proteomes" id="UP001201549"/>
    </source>
</evidence>
<reference evidence="2" key="2">
    <citation type="submission" date="2023-07" db="EMBL/GenBank/DDBJ databases">
        <title>Shewanella mangrovi sp. nov., an acetaldehyde- degrading bacterium isolated from mangrove sediment.</title>
        <authorList>
            <person name="Liu Y."/>
        </authorList>
    </citation>
    <scope>NUCLEOTIDE SEQUENCE [LARGE SCALE GENOMIC DNA]</scope>
    <source>
        <strain evidence="2">C32</strain>
    </source>
</reference>
<keyword evidence="2" id="KW-1185">Reference proteome</keyword>
<sequence>MSRSSVLIDIPFEYRHICWFCGEPCNQQLEYPFAVAEYRTIEIPCCKECRLLARQQLLTSYAECRVAVKDALMKRYAKHLAIGLNWTKEELEEADFTCRILQSFQQSAWFMYEVARDRINFAGWQISVNGVPQAISINDTEFQFDGVQYSSVFAAIEHYCRQLALDKDFLSGVVAVVGKARFGYAVRLARIHIVSNAKVKRTVIQELIDDVPL</sequence>
<name>A0ABT2FJS9_9GAMM</name>
<dbReference type="Proteomes" id="UP001201549">
    <property type="component" value="Unassembled WGS sequence"/>
</dbReference>
<protein>
    <submittedName>
        <fullName evidence="1">Uncharacterized protein</fullName>
    </submittedName>
</protein>